<gene>
    <name evidence="1" type="ORF">ACFOW3_13490</name>
</gene>
<keyword evidence="2" id="KW-1185">Reference proteome</keyword>
<dbReference type="EMBL" id="JBHSAJ010000037">
    <property type="protein sequence ID" value="MFC3935630.1"/>
    <property type="molecule type" value="Genomic_DNA"/>
</dbReference>
<sequence>MTLSELITLYRAQAQDTAEPYFCSDELLTIYANEGQDEACRRGQLLRDAASPLCAVAYAQDAESVALDYRVWTVLQAFVNGQQVDVVGADEMAAFMPNWTAQASSAKQPTRVVTGVTAGRLHLWPIPSEAGQIKLHVLRLPLNRMSNVNDRPEIRQEAHPALVEWMLYRAYSRQDADLGDPTKAATALRKFVAEFGEKHGARNEQWMRDRDTHAPGPIA</sequence>
<dbReference type="Pfam" id="PF24175">
    <property type="entry name" value="SU10_adaptor"/>
    <property type="match status" value="1"/>
</dbReference>
<proteinExistence type="predicted"/>
<dbReference type="Proteomes" id="UP001595693">
    <property type="component" value="Unassembled WGS sequence"/>
</dbReference>
<organism evidence="1 2">
    <name type="scientific">Acidovorax facilis</name>
    <dbReference type="NCBI Taxonomy" id="12917"/>
    <lineage>
        <taxon>Bacteria</taxon>
        <taxon>Pseudomonadati</taxon>
        <taxon>Pseudomonadota</taxon>
        <taxon>Betaproteobacteria</taxon>
        <taxon>Burkholderiales</taxon>
        <taxon>Comamonadaceae</taxon>
        <taxon>Acidovorax</taxon>
    </lineage>
</organism>
<dbReference type="InterPro" id="IPR056209">
    <property type="entry name" value="SU10_adaptor"/>
</dbReference>
<evidence type="ECO:0000313" key="2">
    <source>
        <dbReference type="Proteomes" id="UP001595693"/>
    </source>
</evidence>
<accession>A0ABV8DB84</accession>
<reference evidence="2" key="1">
    <citation type="journal article" date="2019" name="Int. J. Syst. Evol. Microbiol.">
        <title>The Global Catalogue of Microorganisms (GCM) 10K type strain sequencing project: providing services to taxonomists for standard genome sequencing and annotation.</title>
        <authorList>
            <consortium name="The Broad Institute Genomics Platform"/>
            <consortium name="The Broad Institute Genome Sequencing Center for Infectious Disease"/>
            <person name="Wu L."/>
            <person name="Ma J."/>
        </authorList>
    </citation>
    <scope>NUCLEOTIDE SEQUENCE [LARGE SCALE GENOMIC DNA]</scope>
    <source>
        <strain evidence="2">CCUG 2113</strain>
    </source>
</reference>
<comment type="caution">
    <text evidence="1">The sequence shown here is derived from an EMBL/GenBank/DDBJ whole genome shotgun (WGS) entry which is preliminary data.</text>
</comment>
<evidence type="ECO:0000313" key="1">
    <source>
        <dbReference type="EMBL" id="MFC3935630.1"/>
    </source>
</evidence>
<protein>
    <submittedName>
        <fullName evidence="1">DUF6682 family protein</fullName>
    </submittedName>
</protein>
<dbReference type="RefSeq" id="WP_252635542.1">
    <property type="nucleotide sequence ID" value="NZ_JAMXAX010000009.1"/>
</dbReference>
<name>A0ABV8DB84_9BURK</name>